<name>A0ABQ5YAC2_9NEIS</name>
<dbReference type="PANTHER" id="PTHR36573:SF1">
    <property type="entry name" value="INTERMEMBRANE PHOSPHOLIPID TRANSPORT SYSTEM BINDING PROTEIN MLAC"/>
    <property type="match status" value="1"/>
</dbReference>
<gene>
    <name evidence="2" type="ORF">GCM10007907_06850</name>
</gene>
<keyword evidence="3" id="KW-1185">Reference proteome</keyword>
<evidence type="ECO:0000313" key="2">
    <source>
        <dbReference type="EMBL" id="GLR11895.1"/>
    </source>
</evidence>
<evidence type="ECO:0000313" key="3">
    <source>
        <dbReference type="Proteomes" id="UP001156706"/>
    </source>
</evidence>
<dbReference type="PIRSF" id="PIRSF004649">
    <property type="entry name" value="MlaC"/>
    <property type="match status" value="1"/>
</dbReference>
<feature type="chain" id="PRO_5046187456" evidence="1">
    <location>
        <begin position="19"/>
        <end position="202"/>
    </location>
</feature>
<evidence type="ECO:0000256" key="1">
    <source>
        <dbReference type="SAM" id="SignalP"/>
    </source>
</evidence>
<comment type="caution">
    <text evidence="2">The sequence shown here is derived from an EMBL/GenBank/DDBJ whole genome shotgun (WGS) entry which is preliminary data.</text>
</comment>
<proteinExistence type="predicted"/>
<dbReference type="Pfam" id="PF05494">
    <property type="entry name" value="MlaC"/>
    <property type="match status" value="1"/>
</dbReference>
<dbReference type="PANTHER" id="PTHR36573">
    <property type="entry name" value="INTERMEMBRANE PHOSPHOLIPID TRANSPORT SYSTEM BINDING PROTEIN MLAC"/>
    <property type="match status" value="1"/>
</dbReference>
<dbReference type="Gene3D" id="3.10.450.50">
    <property type="match status" value="1"/>
</dbReference>
<protein>
    <submittedName>
        <fullName evidence="2">Exported protein</fullName>
    </submittedName>
</protein>
<reference evidence="3" key="1">
    <citation type="journal article" date="2019" name="Int. J. Syst. Evol. Microbiol.">
        <title>The Global Catalogue of Microorganisms (GCM) 10K type strain sequencing project: providing services to taxonomists for standard genome sequencing and annotation.</title>
        <authorList>
            <consortium name="The Broad Institute Genomics Platform"/>
            <consortium name="The Broad Institute Genome Sequencing Center for Infectious Disease"/>
            <person name="Wu L."/>
            <person name="Ma J."/>
        </authorList>
    </citation>
    <scope>NUCLEOTIDE SEQUENCE [LARGE SCALE GENOMIC DNA]</scope>
    <source>
        <strain evidence="3">NBRC 110044</strain>
    </source>
</reference>
<dbReference type="Proteomes" id="UP001156706">
    <property type="component" value="Unassembled WGS sequence"/>
</dbReference>
<dbReference type="RefSeq" id="WP_284195038.1">
    <property type="nucleotide sequence ID" value="NZ_BSOG01000001.1"/>
</dbReference>
<dbReference type="EMBL" id="BSOG01000001">
    <property type="protein sequence ID" value="GLR11895.1"/>
    <property type="molecule type" value="Genomic_DNA"/>
</dbReference>
<accession>A0ABQ5YAC2</accession>
<keyword evidence="1" id="KW-0732">Signal</keyword>
<sequence length="202" mass="22305">MRKFFAFMMLVAGLTATADVPAPEQLVRTTSKDVLEVIKKENLTPADKRFRELVEAKVLPSFDFNRLTSLAVGKYWKQATPEQQAALSREFRTLLVRTYSTAIGVNKLQGIEVKPVKMADTDTDVIVRTEVSAASGQPFPIDYRLGKTGSDWKVYDVTVEGVSLVTNYRTSFTQTIQKDGIDGLVKALADRNAAQSAKAPAK</sequence>
<dbReference type="InterPro" id="IPR008869">
    <property type="entry name" value="MlaC/ttg2D"/>
</dbReference>
<feature type="signal peptide" evidence="1">
    <location>
        <begin position="1"/>
        <end position="18"/>
    </location>
</feature>
<dbReference type="Gene3D" id="1.10.10.640">
    <property type="entry name" value="phospholipid-binding protein"/>
    <property type="match status" value="1"/>
</dbReference>
<organism evidence="2 3">
    <name type="scientific">Chitinimonas prasina</name>
    <dbReference type="NCBI Taxonomy" id="1434937"/>
    <lineage>
        <taxon>Bacteria</taxon>
        <taxon>Pseudomonadati</taxon>
        <taxon>Pseudomonadota</taxon>
        <taxon>Betaproteobacteria</taxon>
        <taxon>Neisseriales</taxon>
        <taxon>Chitinibacteraceae</taxon>
        <taxon>Chitinimonas</taxon>
    </lineage>
</organism>